<organism evidence="2 3">
    <name type="scientific">Rotaria socialis</name>
    <dbReference type="NCBI Taxonomy" id="392032"/>
    <lineage>
        <taxon>Eukaryota</taxon>
        <taxon>Metazoa</taxon>
        <taxon>Spiralia</taxon>
        <taxon>Gnathifera</taxon>
        <taxon>Rotifera</taxon>
        <taxon>Eurotatoria</taxon>
        <taxon>Bdelloidea</taxon>
        <taxon>Philodinida</taxon>
        <taxon>Philodinidae</taxon>
        <taxon>Rotaria</taxon>
    </lineage>
</organism>
<reference evidence="2" key="1">
    <citation type="submission" date="2021-02" db="EMBL/GenBank/DDBJ databases">
        <authorList>
            <person name="Nowell W R."/>
        </authorList>
    </citation>
    <scope>NUCLEOTIDE SEQUENCE</scope>
</reference>
<gene>
    <name evidence="2" type="ORF">TOA249_LOCUS17371</name>
</gene>
<comment type="caution">
    <text evidence="2">The sequence shown here is derived from an EMBL/GenBank/DDBJ whole genome shotgun (WGS) entry which is preliminary data.</text>
</comment>
<feature type="chain" id="PRO_5033045045" evidence="1">
    <location>
        <begin position="28"/>
        <end position="188"/>
    </location>
</feature>
<accession>A0A821IMU8</accession>
<dbReference type="Proteomes" id="UP000663838">
    <property type="component" value="Unassembled WGS sequence"/>
</dbReference>
<dbReference type="EMBL" id="CAJOBS010001235">
    <property type="protein sequence ID" value="CAF4706301.1"/>
    <property type="molecule type" value="Genomic_DNA"/>
</dbReference>
<evidence type="ECO:0000313" key="3">
    <source>
        <dbReference type="Proteomes" id="UP000663838"/>
    </source>
</evidence>
<dbReference type="Gene3D" id="2.60.120.260">
    <property type="entry name" value="Galactose-binding domain-like"/>
    <property type="match status" value="1"/>
</dbReference>
<evidence type="ECO:0000256" key="1">
    <source>
        <dbReference type="SAM" id="SignalP"/>
    </source>
</evidence>
<sequence>MIRKPFFVWKPIIYCFCLLVSVTTTIAVPSSILQNSCTASLTNPVVVLYLSNVSPTSGYVYYSYSYQSTASSITLTMAFRQDPSYWALDDISVTLSTGGPNLVQNPGFETGSLTGYYAFCNPSSSSASGSVSSGNAHSGTYCYYDGSVGNPDYLSQTMAAIPNNYYTISFWLWNQGGPTNSATVIISG</sequence>
<evidence type="ECO:0000313" key="2">
    <source>
        <dbReference type="EMBL" id="CAF4706301.1"/>
    </source>
</evidence>
<feature type="signal peptide" evidence="1">
    <location>
        <begin position="1"/>
        <end position="27"/>
    </location>
</feature>
<protein>
    <submittedName>
        <fullName evidence="2">Uncharacterized protein</fullName>
    </submittedName>
</protein>
<keyword evidence="1" id="KW-0732">Signal</keyword>
<name>A0A821IMU8_9BILA</name>
<dbReference type="AlphaFoldDB" id="A0A821IMU8"/>
<proteinExistence type="predicted"/>